<evidence type="ECO:0000313" key="5">
    <source>
        <dbReference type="Proteomes" id="UP000215127"/>
    </source>
</evidence>
<evidence type="ECO:0000256" key="1">
    <source>
        <dbReference type="ARBA" id="ARBA00008056"/>
    </source>
</evidence>
<dbReference type="AlphaFoldDB" id="A0A1X7S5I1"/>
<dbReference type="Pfam" id="PF03171">
    <property type="entry name" value="2OG-FeII_Oxy"/>
    <property type="match status" value="1"/>
</dbReference>
<protein>
    <recommendedName>
        <fullName evidence="3">Fe2OG dioxygenase domain-containing protein</fullName>
    </recommendedName>
</protein>
<dbReference type="InterPro" id="IPR050231">
    <property type="entry name" value="Iron_ascorbate_oxido_reductase"/>
</dbReference>
<keyword evidence="2" id="KW-0560">Oxidoreductase</keyword>
<name>A0A1X7S5I1_ZYMT9</name>
<sequence>MIKSLRELTTMGSKAPSEAQIPIIDISSANPNAPAQLLDAARNYGFVFISNKDDAAVPSQLVNDIFDLSKQFFDLPVEEKEKVSIASNSAGKNHGWLSQGVEKLDPATQKRPDVKEAFNLAPHTSLKFPQPLPSLFLQPANHTLLTTFQTACQTLSDRLLTHFATALEIPSDWFTSRHSSSGGAHSSVFRLLYYPKLHSITESGDGHDLRAGAHSDYGSLTLLFRLPHQSGLEILTPSGEWESVALDPLGTAKMPGEMPILVNIGDLLEDWTGGLLKSTVHRVVFPASISSTDGQEGEVDDSDRYSVAYFCHPLDEVLLEPVPSRVVEEWERQNGKREGRDGITAGEHLMRRLRATYSVK</sequence>
<organism evidence="4 5">
    <name type="scientific">Zymoseptoria tritici (strain ST99CH_3D7)</name>
    <dbReference type="NCBI Taxonomy" id="1276538"/>
    <lineage>
        <taxon>Eukaryota</taxon>
        <taxon>Fungi</taxon>
        <taxon>Dikarya</taxon>
        <taxon>Ascomycota</taxon>
        <taxon>Pezizomycotina</taxon>
        <taxon>Dothideomycetes</taxon>
        <taxon>Dothideomycetidae</taxon>
        <taxon>Mycosphaerellales</taxon>
        <taxon>Mycosphaerellaceae</taxon>
        <taxon>Zymoseptoria</taxon>
    </lineage>
</organism>
<dbReference type="Pfam" id="PF14226">
    <property type="entry name" value="DIOX_N"/>
    <property type="match status" value="1"/>
</dbReference>
<dbReference type="PROSITE" id="PS51471">
    <property type="entry name" value="FE2OG_OXY"/>
    <property type="match status" value="1"/>
</dbReference>
<keyword evidence="5" id="KW-1185">Reference proteome</keyword>
<dbReference type="InterPro" id="IPR027443">
    <property type="entry name" value="IPNS-like_sf"/>
</dbReference>
<evidence type="ECO:0000259" key="3">
    <source>
        <dbReference type="PROSITE" id="PS51471"/>
    </source>
</evidence>
<dbReference type="GO" id="GO:0046872">
    <property type="term" value="F:metal ion binding"/>
    <property type="evidence" value="ECO:0007669"/>
    <property type="project" value="UniProtKB-KW"/>
</dbReference>
<dbReference type="InterPro" id="IPR026992">
    <property type="entry name" value="DIOX_N"/>
</dbReference>
<keyword evidence="2" id="KW-0408">Iron</keyword>
<proteinExistence type="inferred from homology"/>
<dbReference type="InterPro" id="IPR044861">
    <property type="entry name" value="IPNS-like_FE2OG_OXY"/>
</dbReference>
<dbReference type="SUPFAM" id="SSF51197">
    <property type="entry name" value="Clavaminate synthase-like"/>
    <property type="match status" value="1"/>
</dbReference>
<dbReference type="Gene3D" id="2.60.120.330">
    <property type="entry name" value="B-lactam Antibiotic, Isopenicillin N Synthase, Chain"/>
    <property type="match status" value="1"/>
</dbReference>
<evidence type="ECO:0000256" key="2">
    <source>
        <dbReference type="RuleBase" id="RU003682"/>
    </source>
</evidence>
<dbReference type="PANTHER" id="PTHR47990">
    <property type="entry name" value="2-OXOGLUTARATE (2OG) AND FE(II)-DEPENDENT OXYGENASE SUPERFAMILY PROTEIN-RELATED"/>
    <property type="match status" value="1"/>
</dbReference>
<comment type="similarity">
    <text evidence="1 2">Belongs to the iron/ascorbate-dependent oxidoreductase family.</text>
</comment>
<dbReference type="GO" id="GO:0044283">
    <property type="term" value="P:small molecule biosynthetic process"/>
    <property type="evidence" value="ECO:0007669"/>
    <property type="project" value="UniProtKB-ARBA"/>
</dbReference>
<gene>
    <name evidence="4" type="ORF">ZT3D7_G9915</name>
</gene>
<dbReference type="InterPro" id="IPR005123">
    <property type="entry name" value="Oxoglu/Fe-dep_dioxygenase_dom"/>
</dbReference>
<dbReference type="GO" id="GO:0016491">
    <property type="term" value="F:oxidoreductase activity"/>
    <property type="evidence" value="ECO:0007669"/>
    <property type="project" value="UniProtKB-KW"/>
</dbReference>
<evidence type="ECO:0000313" key="4">
    <source>
        <dbReference type="EMBL" id="SMQ54760.1"/>
    </source>
</evidence>
<dbReference type="EMBL" id="LT853701">
    <property type="protein sequence ID" value="SMQ54760.1"/>
    <property type="molecule type" value="Genomic_DNA"/>
</dbReference>
<feature type="domain" description="Fe2OG dioxygenase" evidence="3">
    <location>
        <begin position="184"/>
        <end position="313"/>
    </location>
</feature>
<accession>A0A1X7S5I1</accession>
<keyword evidence="2" id="KW-0479">Metal-binding</keyword>
<dbReference type="Proteomes" id="UP000215127">
    <property type="component" value="Chromosome 10"/>
</dbReference>
<reference evidence="4 5" key="1">
    <citation type="submission" date="2016-06" db="EMBL/GenBank/DDBJ databases">
        <authorList>
            <person name="Kjaerup R.B."/>
            <person name="Dalgaard T.S."/>
            <person name="Juul-Madsen H.R."/>
        </authorList>
    </citation>
    <scope>NUCLEOTIDE SEQUENCE [LARGE SCALE GENOMIC DNA]</scope>
</reference>
<dbReference type="STRING" id="1276538.A0A1X7S5I1"/>